<keyword evidence="4" id="KW-1185">Reference proteome</keyword>
<dbReference type="Proteomes" id="UP001208692">
    <property type="component" value="Unassembled WGS sequence"/>
</dbReference>
<accession>A0AAV5AXB4</accession>
<evidence type="ECO:0000313" key="4">
    <source>
        <dbReference type="Proteomes" id="UP001208692"/>
    </source>
</evidence>
<reference evidence="1 4" key="1">
    <citation type="submission" date="2021-11" db="EMBL/GenBank/DDBJ databases">
        <title>Draft genome sequence of Capnocytophaga sp. strain KC07075 isolated from cat oral cavity.</title>
        <authorList>
            <person name="Suzuki M."/>
            <person name="Imaoka K."/>
            <person name="Kimura M."/>
            <person name="Morikawa S."/>
            <person name="Maeda K."/>
        </authorList>
    </citation>
    <scope>NUCLEOTIDE SEQUENCE</scope>
    <source>
        <strain evidence="1">KC07075</strain>
        <strain evidence="2 4">KC07079</strain>
    </source>
</reference>
<protein>
    <submittedName>
        <fullName evidence="1">Uncharacterized protein</fullName>
    </submittedName>
</protein>
<dbReference type="EMBL" id="BQKA01000044">
    <property type="protein sequence ID" value="GJM51219.1"/>
    <property type="molecule type" value="Genomic_DNA"/>
</dbReference>
<dbReference type="Proteomes" id="UP001207736">
    <property type="component" value="Unassembled WGS sequence"/>
</dbReference>
<proteinExistence type="predicted"/>
<comment type="caution">
    <text evidence="1">The sequence shown here is derived from an EMBL/GenBank/DDBJ whole genome shotgun (WGS) entry which is preliminary data.</text>
</comment>
<evidence type="ECO:0000313" key="2">
    <source>
        <dbReference type="EMBL" id="GJM53013.1"/>
    </source>
</evidence>
<evidence type="ECO:0000313" key="1">
    <source>
        <dbReference type="EMBL" id="GJM51219.1"/>
    </source>
</evidence>
<dbReference type="AlphaFoldDB" id="A0AAV5AXB4"/>
<gene>
    <name evidence="1" type="ORF">RCZ15_21920</name>
    <name evidence="2" type="ORF">RCZ16_13300</name>
</gene>
<dbReference type="EMBL" id="BQKB01000024">
    <property type="protein sequence ID" value="GJM53013.1"/>
    <property type="molecule type" value="Genomic_DNA"/>
</dbReference>
<name>A0AAV5AXB4_9FLAO</name>
<dbReference type="RefSeq" id="WP_264846304.1">
    <property type="nucleotide sequence ID" value="NZ_BPMA01000020.1"/>
</dbReference>
<sequence>MTPEEINQIECELEIVKPCEHKHTVKKVIDATWILELVAVFCEDCGEQLTEAEYEL</sequence>
<organism evidence="1 3">
    <name type="scientific">Capnocytophaga catalasegens</name>
    <dbReference type="NCBI Taxonomy" id="1004260"/>
    <lineage>
        <taxon>Bacteria</taxon>
        <taxon>Pseudomonadati</taxon>
        <taxon>Bacteroidota</taxon>
        <taxon>Flavobacteriia</taxon>
        <taxon>Flavobacteriales</taxon>
        <taxon>Flavobacteriaceae</taxon>
        <taxon>Capnocytophaga</taxon>
    </lineage>
</organism>
<evidence type="ECO:0000313" key="3">
    <source>
        <dbReference type="Proteomes" id="UP001207736"/>
    </source>
</evidence>